<proteinExistence type="predicted"/>
<reference evidence="1" key="1">
    <citation type="journal article" date="2014" name="Front. Microbiol.">
        <title>High frequency of phylogenetically diverse reductive dehalogenase-homologous genes in deep subseafloor sedimentary metagenomes.</title>
        <authorList>
            <person name="Kawai M."/>
            <person name="Futagami T."/>
            <person name="Toyoda A."/>
            <person name="Takaki Y."/>
            <person name="Nishi S."/>
            <person name="Hori S."/>
            <person name="Arai W."/>
            <person name="Tsubouchi T."/>
            <person name="Morono Y."/>
            <person name="Uchiyama I."/>
            <person name="Ito T."/>
            <person name="Fujiyama A."/>
            <person name="Inagaki F."/>
            <person name="Takami H."/>
        </authorList>
    </citation>
    <scope>NUCLEOTIDE SEQUENCE</scope>
    <source>
        <strain evidence="1">Expedition CK06-06</strain>
    </source>
</reference>
<protein>
    <submittedName>
        <fullName evidence="1">Uncharacterized protein</fullName>
    </submittedName>
</protein>
<name>X1UXK9_9ZZZZ</name>
<dbReference type="AlphaFoldDB" id="X1UXK9"/>
<dbReference type="EMBL" id="BARW01019592">
    <property type="protein sequence ID" value="GAI97094.1"/>
    <property type="molecule type" value="Genomic_DNA"/>
</dbReference>
<organism evidence="1">
    <name type="scientific">marine sediment metagenome</name>
    <dbReference type="NCBI Taxonomy" id="412755"/>
    <lineage>
        <taxon>unclassified sequences</taxon>
        <taxon>metagenomes</taxon>
        <taxon>ecological metagenomes</taxon>
    </lineage>
</organism>
<evidence type="ECO:0000313" key="1">
    <source>
        <dbReference type="EMBL" id="GAI97094.1"/>
    </source>
</evidence>
<comment type="caution">
    <text evidence="1">The sequence shown here is derived from an EMBL/GenBank/DDBJ whole genome shotgun (WGS) entry which is preliminary data.</text>
</comment>
<accession>X1UXK9</accession>
<sequence length="84" mass="9042">MGEPPQCLHITISLRGGVTRLETICGPADNYRVNSLSGGDMEVLASGAPEILISLGSYHKKQGSDSAGIWDGLPQRKISYERNQ</sequence>
<gene>
    <name evidence="1" type="ORF">S12H4_33267</name>
</gene>